<protein>
    <recommendedName>
        <fullName evidence="3">Secreted protein</fullName>
    </recommendedName>
</protein>
<evidence type="ECO:0000313" key="2">
    <source>
        <dbReference type="Proteomes" id="UP000035645"/>
    </source>
</evidence>
<reference evidence="1 2" key="1">
    <citation type="submission" date="2013-10" db="EMBL/GenBank/DDBJ databases">
        <authorList>
            <person name="Manrique M."/>
        </authorList>
    </citation>
    <scope>NUCLEOTIDE SEQUENCE [LARGE SCALE GENOMIC DNA]</scope>
    <source>
        <strain evidence="1 2">IM386</strain>
    </source>
</reference>
<name>A0AAV2W0Q8_9BIFI</name>
<proteinExistence type="predicted"/>
<dbReference type="EMBL" id="CBUQ010000005">
    <property type="protein sequence ID" value="CDI67123.1"/>
    <property type="molecule type" value="Genomic_DNA"/>
</dbReference>
<gene>
    <name evidence="1" type="ORF">BANIM336_00432</name>
</gene>
<reference evidence="1 2" key="2">
    <citation type="submission" date="2015-01" db="EMBL/GenBank/DDBJ databases">
        <title>Genome sequence of a Bifidobacterium animalis strain.</title>
        <authorList>
            <person name="Bogovic-Matijasic B."/>
            <person name="Hacin B."/>
            <person name="Citar M."/>
            <person name="Svigelj K."/>
            <person name="Stempelj M."/>
            <person name="Rogelj I."/>
        </authorList>
    </citation>
    <scope>NUCLEOTIDE SEQUENCE [LARGE SCALE GENOMIC DNA]</scope>
    <source>
        <strain evidence="1 2">IM386</strain>
    </source>
</reference>
<organism evidence="1 2">
    <name type="scientific">Bifidobacterium animalis subsp. animalis IM386</name>
    <dbReference type="NCBI Taxonomy" id="1402194"/>
    <lineage>
        <taxon>Bacteria</taxon>
        <taxon>Bacillati</taxon>
        <taxon>Actinomycetota</taxon>
        <taxon>Actinomycetes</taxon>
        <taxon>Bifidobacteriales</taxon>
        <taxon>Bifidobacteriaceae</taxon>
        <taxon>Bifidobacterium</taxon>
    </lineage>
</organism>
<evidence type="ECO:0000313" key="1">
    <source>
        <dbReference type="EMBL" id="CDI67123.1"/>
    </source>
</evidence>
<comment type="caution">
    <text evidence="1">The sequence shown here is derived from an EMBL/GenBank/DDBJ whole genome shotgun (WGS) entry which is preliminary data.</text>
</comment>
<sequence>MRCAGRDHACRRWWLQILLRSYSHLYFYYPRANIRDGRRQRRNLTLRPPLPKRNKCVSCSYLQYKRNFTEHGLWARNDRRQELRRSRRRPIDRATQCLEKEVE</sequence>
<evidence type="ECO:0008006" key="3">
    <source>
        <dbReference type="Google" id="ProtNLM"/>
    </source>
</evidence>
<dbReference type="AlphaFoldDB" id="A0AAV2W0Q8"/>
<dbReference type="Proteomes" id="UP000035645">
    <property type="component" value="Unassembled WGS sequence"/>
</dbReference>
<accession>A0AAV2W0Q8</accession>